<evidence type="ECO:0000313" key="3">
    <source>
        <dbReference type="Proteomes" id="UP000118435"/>
    </source>
</evidence>
<dbReference type="EMBL" id="KP796148">
    <property type="protein sequence ID" value="AKT72893.1"/>
    <property type="molecule type" value="Genomic_DNA"/>
</dbReference>
<evidence type="ECO:0000256" key="1">
    <source>
        <dbReference type="SAM" id="Phobius"/>
    </source>
</evidence>
<dbReference type="InterPro" id="IPR021082">
    <property type="entry name" value="Protein_GAPT"/>
</dbReference>
<name>A0A0K1H0A5_9BETA</name>
<reference evidence="2 3" key="1">
    <citation type="journal article" date="2016" name="BMC Genomics">
        <title>A novel strain of cynomolgus macaque cytomegalovirus: implications for host-virus co-evolution.</title>
        <authorList>
            <person name="Russell J.N."/>
            <person name="Marsh A.K."/>
            <person name="Willer D.O."/>
            <person name="Ambagala A.P."/>
            <person name="Dzamba M."/>
            <person name="Chan J.K."/>
            <person name="Pilon R."/>
            <person name="Fournier J."/>
            <person name="Brudno M."/>
            <person name="Antony J.M."/>
            <person name="Sandstrom P."/>
            <person name="Evans B.J."/>
            <person name="MacDonald K.S."/>
        </authorList>
    </citation>
    <scope>NUCLEOTIDE SEQUENCE [LARGE SCALE GENOMIC DNA]</scope>
    <source>
        <strain evidence="2">Mauritius</strain>
    </source>
</reference>
<protein>
    <submittedName>
        <fullName evidence="2">Uncharacterized protein</fullName>
    </submittedName>
</protein>
<dbReference type="Proteomes" id="UP000118435">
    <property type="component" value="Segment"/>
</dbReference>
<gene>
    <name evidence="2" type="primary">CyO11</name>
</gene>
<keyword evidence="1" id="KW-0472">Membrane</keyword>
<keyword evidence="1" id="KW-0812">Transmembrane</keyword>
<accession>A0A0K1H0A5</accession>
<organism evidence="2 3">
    <name type="scientific">Cynomolgus macaque cytomegalovirus strain Mauritius</name>
    <dbReference type="NCBI Taxonomy" id="1690255"/>
    <lineage>
        <taxon>Viruses</taxon>
        <taxon>Duplodnaviria</taxon>
        <taxon>Heunggongvirae</taxon>
        <taxon>Peploviricota</taxon>
        <taxon>Herviviricetes</taxon>
        <taxon>Herpesvirales</taxon>
        <taxon>Orthoherpesviridae</taxon>
        <taxon>Betaherpesvirinae</taxon>
        <taxon>Cytomegalovirus</taxon>
        <taxon>Cytomegalovirus macacinebeta3</taxon>
    </lineage>
</organism>
<dbReference type="GO" id="GO:0016020">
    <property type="term" value="C:membrane"/>
    <property type="evidence" value="ECO:0007669"/>
    <property type="project" value="InterPro"/>
</dbReference>
<feature type="transmembrane region" description="Helical" evidence="1">
    <location>
        <begin position="6"/>
        <end position="25"/>
    </location>
</feature>
<dbReference type="Pfam" id="PF11770">
    <property type="entry name" value="GAPT"/>
    <property type="match status" value="1"/>
</dbReference>
<evidence type="ECO:0000313" key="2">
    <source>
        <dbReference type="EMBL" id="AKT72893.1"/>
    </source>
</evidence>
<keyword evidence="1" id="KW-1133">Transmembrane helix</keyword>
<proteinExistence type="predicted"/>
<sequence length="75" mass="8539">MEIPIVVATILSFLIFMLIIISICCTKPWKRLRYFTLPAIVYRKKQADESSLTWDPTSGDTMMILSSRTAQPISS</sequence>